<organism evidence="1 2">
    <name type="scientific">Acidiferrobacter thiooxydans</name>
    <dbReference type="NCBI Taxonomy" id="163359"/>
    <lineage>
        <taxon>Bacteria</taxon>
        <taxon>Pseudomonadati</taxon>
        <taxon>Pseudomonadota</taxon>
        <taxon>Gammaproteobacteria</taxon>
        <taxon>Acidiferrobacterales</taxon>
        <taxon>Acidiferrobacteraceae</taxon>
        <taxon>Acidiferrobacter</taxon>
    </lineage>
</organism>
<sequence length="125" mass="12853">MIPLPRYPAMSAIRAGEPLNEAAMARIARHACKSGARILALKNTGSPQGAPGMVTAAMIDAVARNHHRIPSGVCWLDGESGAAIDGAAVIDTCNGEPAGASRLHVAGPPRWRRPGNTGHAECEAG</sequence>
<proteinExistence type="predicted"/>
<dbReference type="AlphaFoldDB" id="A0A1C2G2L4"/>
<dbReference type="Proteomes" id="UP000253250">
    <property type="component" value="Unassembled WGS sequence"/>
</dbReference>
<name>A0A1C2G2L4_9GAMM</name>
<dbReference type="SUPFAM" id="SSF56327">
    <property type="entry name" value="LDH C-terminal domain-like"/>
    <property type="match status" value="1"/>
</dbReference>
<dbReference type="STRING" id="163359.A9R16_10465"/>
<comment type="caution">
    <text evidence="1">The sequence shown here is derived from an EMBL/GenBank/DDBJ whole genome shotgun (WGS) entry which is preliminary data.</text>
</comment>
<gene>
    <name evidence="1" type="ORF">C4900_15065</name>
</gene>
<dbReference type="Gene3D" id="3.90.110.10">
    <property type="entry name" value="Lactate dehydrogenase/glycoside hydrolase, family 4, C-terminal"/>
    <property type="match status" value="1"/>
</dbReference>
<evidence type="ECO:0000313" key="2">
    <source>
        <dbReference type="Proteomes" id="UP000253250"/>
    </source>
</evidence>
<protein>
    <submittedName>
        <fullName evidence="1">Uncharacterized protein</fullName>
    </submittedName>
</protein>
<accession>A0A1C2G2L4</accession>
<keyword evidence="2" id="KW-1185">Reference proteome</keyword>
<dbReference type="EMBL" id="PSYR01000002">
    <property type="protein sequence ID" value="RCN57035.1"/>
    <property type="molecule type" value="Genomic_DNA"/>
</dbReference>
<reference evidence="1 2" key="1">
    <citation type="submission" date="2018-02" db="EMBL/GenBank/DDBJ databases">
        <title>Insights into the biology of acidophilic members of the Acidiferrobacteraceae family derived from comparative genomic analyses.</title>
        <authorList>
            <person name="Issotta F."/>
            <person name="Thyssen C."/>
            <person name="Mena C."/>
            <person name="Moya A."/>
            <person name="Bellenberg S."/>
            <person name="Sproer C."/>
            <person name="Covarrubias P.C."/>
            <person name="Sand W."/>
            <person name="Quatrini R."/>
            <person name="Vera M."/>
        </authorList>
    </citation>
    <scope>NUCLEOTIDE SEQUENCE [LARGE SCALE GENOMIC DNA]</scope>
    <source>
        <strain evidence="2">m-1</strain>
    </source>
</reference>
<evidence type="ECO:0000313" key="1">
    <source>
        <dbReference type="EMBL" id="RCN57035.1"/>
    </source>
</evidence>
<dbReference type="InterPro" id="IPR015955">
    <property type="entry name" value="Lactate_DH/Glyco_Ohase_4_C"/>
</dbReference>
<dbReference type="GO" id="GO:0016616">
    <property type="term" value="F:oxidoreductase activity, acting on the CH-OH group of donors, NAD or NADP as acceptor"/>
    <property type="evidence" value="ECO:0007669"/>
    <property type="project" value="InterPro"/>
</dbReference>